<reference evidence="7 8" key="1">
    <citation type="journal article" date="2013" name="Genome Announc.">
        <title>First draft genome sequence from a member of the genus agrococcus, isolated from modern microbialites.</title>
        <authorList>
            <person name="White R.A.III."/>
            <person name="Grassa C.J."/>
            <person name="Suttle C.A."/>
        </authorList>
    </citation>
    <scope>NUCLEOTIDE SEQUENCE [LARGE SCALE GENOMIC DNA]</scope>
    <source>
        <strain evidence="7 8">RW1</strain>
    </source>
</reference>
<dbReference type="Proteomes" id="UP000016462">
    <property type="component" value="Unassembled WGS sequence"/>
</dbReference>
<dbReference type="InterPro" id="IPR036397">
    <property type="entry name" value="RNaseH_sf"/>
</dbReference>
<comment type="function">
    <text evidence="5">3'-to-5' exoribonuclease specific for small oligoribonucleotides.</text>
</comment>
<evidence type="ECO:0000256" key="1">
    <source>
        <dbReference type="ARBA" id="ARBA00009921"/>
    </source>
</evidence>
<proteinExistence type="inferred from homology"/>
<comment type="caution">
    <text evidence="7">The sequence shown here is derived from an EMBL/GenBank/DDBJ whole genome shotgun (WGS) entry which is preliminary data.</text>
</comment>
<organism evidence="7 8">
    <name type="scientific">Agrococcus pavilionensis RW1</name>
    <dbReference type="NCBI Taxonomy" id="1330458"/>
    <lineage>
        <taxon>Bacteria</taxon>
        <taxon>Bacillati</taxon>
        <taxon>Actinomycetota</taxon>
        <taxon>Actinomycetes</taxon>
        <taxon>Micrococcales</taxon>
        <taxon>Microbacteriaceae</taxon>
        <taxon>Agrococcus</taxon>
    </lineage>
</organism>
<dbReference type="InterPro" id="IPR012337">
    <property type="entry name" value="RNaseH-like_sf"/>
</dbReference>
<keyword evidence="3 5" id="KW-0378">Hydrolase</keyword>
<dbReference type="SUPFAM" id="SSF53098">
    <property type="entry name" value="Ribonuclease H-like"/>
    <property type="match status" value="1"/>
</dbReference>
<sequence length="207" mass="23013">MAAADRIVWIDCEMTGLDPTVDELVEVAVVVTDFELRVLDPGLQVVIKPSDAALEQMNDFVRQMHATSGLDAELEHGVSLAEAELLVLEYVQRFVPLERSAAVGGNTIGTDRMFLARYMPALDGFLHYRSIDVSSIKELSRRWFPRAYFQSPEKAGGHRALADILESIRELRYYRRAVFTDAPGRSSEELQAIAADVVDGFGEHLGS</sequence>
<dbReference type="AlphaFoldDB" id="U1MND1"/>
<dbReference type="NCBIfam" id="NF003765">
    <property type="entry name" value="PRK05359.1"/>
    <property type="match status" value="1"/>
</dbReference>
<feature type="domain" description="Exonuclease" evidence="6">
    <location>
        <begin position="6"/>
        <end position="180"/>
    </location>
</feature>
<dbReference type="EC" id="3.1.-.-" evidence="5"/>
<keyword evidence="4 5" id="KW-0269">Exonuclease</keyword>
<dbReference type="CDD" id="cd06135">
    <property type="entry name" value="Orn"/>
    <property type="match status" value="1"/>
</dbReference>
<dbReference type="Gene3D" id="3.30.420.10">
    <property type="entry name" value="Ribonuclease H-like superfamily/Ribonuclease H"/>
    <property type="match status" value="1"/>
</dbReference>
<evidence type="ECO:0000259" key="6">
    <source>
        <dbReference type="SMART" id="SM00479"/>
    </source>
</evidence>
<gene>
    <name evidence="5" type="primary">orn</name>
    <name evidence="7" type="ORF">L332_02885</name>
</gene>
<dbReference type="Pfam" id="PF00929">
    <property type="entry name" value="RNase_T"/>
    <property type="match status" value="1"/>
</dbReference>
<dbReference type="GO" id="GO:0005737">
    <property type="term" value="C:cytoplasm"/>
    <property type="evidence" value="ECO:0007669"/>
    <property type="project" value="UniProtKB-SubCell"/>
</dbReference>
<dbReference type="PANTHER" id="PTHR11046">
    <property type="entry name" value="OLIGORIBONUCLEASE, MITOCHONDRIAL"/>
    <property type="match status" value="1"/>
</dbReference>
<dbReference type="SMART" id="SM00479">
    <property type="entry name" value="EXOIII"/>
    <property type="match status" value="1"/>
</dbReference>
<dbReference type="GO" id="GO:0000175">
    <property type="term" value="F:3'-5'-RNA exonuclease activity"/>
    <property type="evidence" value="ECO:0007669"/>
    <property type="project" value="InterPro"/>
</dbReference>
<keyword evidence="5" id="KW-0963">Cytoplasm</keyword>
<comment type="subcellular location">
    <subcellularLocation>
        <location evidence="5">Cytoplasm</location>
    </subcellularLocation>
</comment>
<dbReference type="EMBL" id="ASHR01000032">
    <property type="protein sequence ID" value="ERG63396.1"/>
    <property type="molecule type" value="Genomic_DNA"/>
</dbReference>
<dbReference type="RefSeq" id="WP_021011375.1">
    <property type="nucleotide sequence ID" value="NZ_ASHR01000032.1"/>
</dbReference>
<name>U1MND1_9MICO</name>
<dbReference type="InterPro" id="IPR013520">
    <property type="entry name" value="Ribonucl_H"/>
</dbReference>
<dbReference type="HAMAP" id="MF_00045">
    <property type="entry name" value="Oligoribonuclease"/>
    <property type="match status" value="1"/>
</dbReference>
<keyword evidence="2 5" id="KW-0540">Nuclease</keyword>
<dbReference type="GO" id="GO:0003676">
    <property type="term" value="F:nucleic acid binding"/>
    <property type="evidence" value="ECO:0007669"/>
    <property type="project" value="InterPro"/>
</dbReference>
<evidence type="ECO:0000256" key="3">
    <source>
        <dbReference type="ARBA" id="ARBA00022801"/>
    </source>
</evidence>
<keyword evidence="8" id="KW-1185">Reference proteome</keyword>
<evidence type="ECO:0000313" key="8">
    <source>
        <dbReference type="Proteomes" id="UP000016462"/>
    </source>
</evidence>
<comment type="similarity">
    <text evidence="1 5">Belongs to the oligoribonuclease family.</text>
</comment>
<protein>
    <recommendedName>
        <fullName evidence="5">Oligoribonuclease</fullName>
        <ecNumber evidence="5">3.1.-.-</ecNumber>
    </recommendedName>
</protein>
<dbReference type="PANTHER" id="PTHR11046:SF0">
    <property type="entry name" value="OLIGORIBONUCLEASE, MITOCHONDRIAL"/>
    <property type="match status" value="1"/>
</dbReference>
<evidence type="ECO:0000313" key="7">
    <source>
        <dbReference type="EMBL" id="ERG63396.1"/>
    </source>
</evidence>
<evidence type="ECO:0000256" key="2">
    <source>
        <dbReference type="ARBA" id="ARBA00022722"/>
    </source>
</evidence>
<evidence type="ECO:0000256" key="4">
    <source>
        <dbReference type="ARBA" id="ARBA00022839"/>
    </source>
</evidence>
<evidence type="ECO:0000256" key="5">
    <source>
        <dbReference type="HAMAP-Rule" id="MF_00045"/>
    </source>
</evidence>
<dbReference type="InterPro" id="IPR022894">
    <property type="entry name" value="Oligoribonuclease"/>
</dbReference>
<feature type="active site" evidence="5">
    <location>
        <position position="128"/>
    </location>
</feature>
<accession>U1MND1</accession>